<accession>A0ABM7HVC3</accession>
<dbReference type="PROSITE" id="PS01124">
    <property type="entry name" value="HTH_ARAC_FAMILY_2"/>
    <property type="match status" value="1"/>
</dbReference>
<evidence type="ECO:0000313" key="5">
    <source>
        <dbReference type="EMBL" id="BBX34539.1"/>
    </source>
</evidence>
<dbReference type="InterPro" id="IPR050204">
    <property type="entry name" value="AraC_XylS_family_regulators"/>
</dbReference>
<dbReference type="Proteomes" id="UP000465622">
    <property type="component" value="Chromosome"/>
</dbReference>
<keyword evidence="6" id="KW-1185">Reference proteome</keyword>
<dbReference type="PANTHER" id="PTHR46796:SF6">
    <property type="entry name" value="ARAC SUBFAMILY"/>
    <property type="match status" value="1"/>
</dbReference>
<evidence type="ECO:0000313" key="6">
    <source>
        <dbReference type="Proteomes" id="UP000465622"/>
    </source>
</evidence>
<name>A0ABM7HVC3_MYCME</name>
<protein>
    <submittedName>
        <fullName evidence="5">Transcriptional regulator, AraC family protein</fullName>
    </submittedName>
</protein>
<dbReference type="SMART" id="SM00342">
    <property type="entry name" value="HTH_ARAC"/>
    <property type="match status" value="1"/>
</dbReference>
<sequence length="255" mass="27955">MVAVFAAGPLIDAPEWEESGPHRLIVCPDVSRLRPTRRANLAVDAVRLLDADVWVVPAAQRATAERYGPISVFCEIDLPRRPFAEGAGYLIVRRHPFTLSLVEALGDLRGRGDAAGQLLTRTLAETLRLDLIDRFVSWKHRHTRSAVAVLDETEQARLLNYIERETCNGNVSMAALAACVGMGVDRFARAFAATFHTTPRQYILDRRIAHAKALLLTSTMTVAEIGAAVGFSSQSHFTTTFGNRVGVAPMGLLHE</sequence>
<keyword evidence="1" id="KW-0805">Transcription regulation</keyword>
<evidence type="ECO:0000256" key="1">
    <source>
        <dbReference type="ARBA" id="ARBA00023015"/>
    </source>
</evidence>
<dbReference type="PANTHER" id="PTHR46796">
    <property type="entry name" value="HTH-TYPE TRANSCRIPTIONAL ACTIVATOR RHAS-RELATED"/>
    <property type="match status" value="1"/>
</dbReference>
<dbReference type="PROSITE" id="PS00041">
    <property type="entry name" value="HTH_ARAC_FAMILY_1"/>
    <property type="match status" value="1"/>
</dbReference>
<evidence type="ECO:0000259" key="4">
    <source>
        <dbReference type="PROSITE" id="PS01124"/>
    </source>
</evidence>
<dbReference type="InterPro" id="IPR018062">
    <property type="entry name" value="HTH_AraC-typ_CS"/>
</dbReference>
<evidence type="ECO:0000256" key="3">
    <source>
        <dbReference type="ARBA" id="ARBA00023163"/>
    </source>
</evidence>
<proteinExistence type="predicted"/>
<dbReference type="Gene3D" id="1.10.10.60">
    <property type="entry name" value="Homeodomain-like"/>
    <property type="match status" value="2"/>
</dbReference>
<dbReference type="Pfam" id="PF12833">
    <property type="entry name" value="HTH_18"/>
    <property type="match status" value="1"/>
</dbReference>
<dbReference type="EMBL" id="AP022567">
    <property type="protein sequence ID" value="BBX34539.1"/>
    <property type="molecule type" value="Genomic_DNA"/>
</dbReference>
<organism evidence="5 6">
    <name type="scientific">Mycolicibacterium mageritense</name>
    <name type="common">Mycobacterium mageritense</name>
    <dbReference type="NCBI Taxonomy" id="53462"/>
    <lineage>
        <taxon>Bacteria</taxon>
        <taxon>Bacillati</taxon>
        <taxon>Actinomycetota</taxon>
        <taxon>Actinomycetes</taxon>
        <taxon>Mycobacteriales</taxon>
        <taxon>Mycobacteriaceae</taxon>
        <taxon>Mycolicibacterium</taxon>
    </lineage>
</organism>
<dbReference type="SUPFAM" id="SSF46689">
    <property type="entry name" value="Homeodomain-like"/>
    <property type="match status" value="1"/>
</dbReference>
<keyword evidence="3" id="KW-0804">Transcription</keyword>
<evidence type="ECO:0000256" key="2">
    <source>
        <dbReference type="ARBA" id="ARBA00023125"/>
    </source>
</evidence>
<keyword evidence="2" id="KW-0238">DNA-binding</keyword>
<reference evidence="5 6" key="1">
    <citation type="journal article" date="2019" name="Emerg. Microbes Infect.">
        <title>Comprehensive subspecies identification of 175 nontuberculous mycobacteria species based on 7547 genomic profiles.</title>
        <authorList>
            <person name="Matsumoto Y."/>
            <person name="Kinjo T."/>
            <person name="Motooka D."/>
            <person name="Nabeya D."/>
            <person name="Jung N."/>
            <person name="Uechi K."/>
            <person name="Horii T."/>
            <person name="Iida T."/>
            <person name="Fujita J."/>
            <person name="Nakamura S."/>
        </authorList>
    </citation>
    <scope>NUCLEOTIDE SEQUENCE [LARGE SCALE GENOMIC DNA]</scope>
    <source>
        <strain evidence="5 6">JCM 12375</strain>
    </source>
</reference>
<dbReference type="InterPro" id="IPR009057">
    <property type="entry name" value="Homeodomain-like_sf"/>
</dbReference>
<gene>
    <name evidence="5" type="ORF">MMAGJ_38210</name>
</gene>
<feature type="domain" description="HTH araC/xylS-type" evidence="4">
    <location>
        <begin position="156"/>
        <end position="255"/>
    </location>
</feature>
<dbReference type="InterPro" id="IPR018060">
    <property type="entry name" value="HTH_AraC"/>
</dbReference>